<evidence type="ECO:0000313" key="2">
    <source>
        <dbReference type="EMBL" id="KMT65802.1"/>
    </source>
</evidence>
<feature type="chain" id="PRO_5005298943" description="DUF2490 domain-containing protein" evidence="1">
    <location>
        <begin position="20"/>
        <end position="217"/>
    </location>
</feature>
<evidence type="ECO:0000256" key="1">
    <source>
        <dbReference type="SAM" id="SignalP"/>
    </source>
</evidence>
<sequence>MKKALFVVCLLFTCFLTQATQFEALPNFDINAKYKKGDVVKFNHYIYIHHPKADWHKLISKRQNKEDINPTELISSFGKRIQLTNIKPWQKLNHYKLGDSVIYKQHYYTLVKNTNKHNKKWKTEFWFKFDHPALGFSIPDYDPRSQELNTLLGVDSNLNNIRDDFELKIIMSSLPNKTKKHALKSGLIYTRLMEYSETNNKQRSFTGFISTNFKPSM</sequence>
<protein>
    <recommendedName>
        <fullName evidence="4">DUF2490 domain-containing protein</fullName>
    </recommendedName>
</protein>
<name>A0A0J8GSS5_9ALTE</name>
<dbReference type="RefSeq" id="WP_048691196.1">
    <property type="nucleotide sequence ID" value="NZ_KQ130486.1"/>
</dbReference>
<keyword evidence="3" id="KW-1185">Reference proteome</keyword>
<dbReference type="EMBL" id="LAZL01000009">
    <property type="protein sequence ID" value="KMT65802.1"/>
    <property type="molecule type" value="Genomic_DNA"/>
</dbReference>
<evidence type="ECO:0000313" key="3">
    <source>
        <dbReference type="Proteomes" id="UP000037600"/>
    </source>
</evidence>
<accession>A0A0J8GSS5</accession>
<dbReference type="STRING" id="1513271.XM47_07325"/>
<dbReference type="Proteomes" id="UP000037600">
    <property type="component" value="Unassembled WGS sequence"/>
</dbReference>
<keyword evidence="1" id="KW-0732">Signal</keyword>
<gene>
    <name evidence="2" type="ORF">XM47_07325</name>
</gene>
<evidence type="ECO:0008006" key="4">
    <source>
        <dbReference type="Google" id="ProtNLM"/>
    </source>
</evidence>
<comment type="caution">
    <text evidence="2">The sequence shown here is derived from an EMBL/GenBank/DDBJ whole genome shotgun (WGS) entry which is preliminary data.</text>
</comment>
<proteinExistence type="predicted"/>
<dbReference type="Gene3D" id="2.10.10.90">
    <property type="match status" value="1"/>
</dbReference>
<organism evidence="2 3">
    <name type="scientific">Catenovulum maritimum</name>
    <dbReference type="NCBI Taxonomy" id="1513271"/>
    <lineage>
        <taxon>Bacteria</taxon>
        <taxon>Pseudomonadati</taxon>
        <taxon>Pseudomonadota</taxon>
        <taxon>Gammaproteobacteria</taxon>
        <taxon>Alteromonadales</taxon>
        <taxon>Alteromonadaceae</taxon>
        <taxon>Catenovulum</taxon>
    </lineage>
</organism>
<reference evidence="2 3" key="1">
    <citation type="submission" date="2015-04" db="EMBL/GenBank/DDBJ databases">
        <title>Draft Genome Sequence of the Novel Agar-Digesting Marine Bacterium Q1.</title>
        <authorList>
            <person name="Li Y."/>
            <person name="Li D."/>
            <person name="Chen G."/>
            <person name="Du Z."/>
        </authorList>
    </citation>
    <scope>NUCLEOTIDE SEQUENCE [LARGE SCALE GENOMIC DNA]</scope>
    <source>
        <strain evidence="2 3">Q1</strain>
    </source>
</reference>
<dbReference type="AlphaFoldDB" id="A0A0J8GSS5"/>
<feature type="signal peptide" evidence="1">
    <location>
        <begin position="1"/>
        <end position="19"/>
    </location>
</feature>
<dbReference type="OrthoDB" id="6284816at2"/>